<gene>
    <name evidence="6" type="ORF">IAB90_01480</name>
</gene>
<evidence type="ECO:0000256" key="5">
    <source>
        <dbReference type="SAM" id="Phobius"/>
    </source>
</evidence>
<keyword evidence="4 5" id="KW-0472">Membrane</keyword>
<dbReference type="Pfam" id="PF02361">
    <property type="entry name" value="CbiQ"/>
    <property type="match status" value="1"/>
</dbReference>
<accession>A0A9D1DBZ4</accession>
<feature type="transmembrane region" description="Helical" evidence="5">
    <location>
        <begin position="247"/>
        <end position="266"/>
    </location>
</feature>
<dbReference type="CDD" id="cd16914">
    <property type="entry name" value="EcfT"/>
    <property type="match status" value="1"/>
</dbReference>
<dbReference type="PANTHER" id="PTHR33514">
    <property type="entry name" value="PROTEIN ABCI12, CHLOROPLASTIC"/>
    <property type="match status" value="1"/>
</dbReference>
<dbReference type="AlphaFoldDB" id="A0A9D1DBZ4"/>
<comment type="subcellular location">
    <subcellularLocation>
        <location evidence="1">Membrane</location>
        <topology evidence="1">Multi-pass membrane protein</topology>
    </subcellularLocation>
</comment>
<keyword evidence="3 5" id="KW-1133">Transmembrane helix</keyword>
<proteinExistence type="predicted"/>
<dbReference type="Proteomes" id="UP000824179">
    <property type="component" value="Unassembled WGS sequence"/>
</dbReference>
<dbReference type="GO" id="GO:0005886">
    <property type="term" value="C:plasma membrane"/>
    <property type="evidence" value="ECO:0007669"/>
    <property type="project" value="TreeGrafter"/>
</dbReference>
<feature type="transmembrane region" description="Helical" evidence="5">
    <location>
        <begin position="26"/>
        <end position="58"/>
    </location>
</feature>
<dbReference type="EMBL" id="DVHB01000031">
    <property type="protein sequence ID" value="HIR39030.1"/>
    <property type="molecule type" value="Genomic_DNA"/>
</dbReference>
<evidence type="ECO:0000256" key="4">
    <source>
        <dbReference type="ARBA" id="ARBA00023136"/>
    </source>
</evidence>
<evidence type="ECO:0000256" key="2">
    <source>
        <dbReference type="ARBA" id="ARBA00022692"/>
    </source>
</evidence>
<reference evidence="6" key="1">
    <citation type="submission" date="2020-10" db="EMBL/GenBank/DDBJ databases">
        <authorList>
            <person name="Gilroy R."/>
        </authorList>
    </citation>
    <scope>NUCLEOTIDE SEQUENCE</scope>
    <source>
        <strain evidence="6">ChiW25-3613</strain>
    </source>
</reference>
<evidence type="ECO:0000313" key="6">
    <source>
        <dbReference type="EMBL" id="HIR39030.1"/>
    </source>
</evidence>
<evidence type="ECO:0000256" key="3">
    <source>
        <dbReference type="ARBA" id="ARBA00022989"/>
    </source>
</evidence>
<feature type="transmembrane region" description="Helical" evidence="5">
    <location>
        <begin position="107"/>
        <end position="129"/>
    </location>
</feature>
<feature type="transmembrane region" description="Helical" evidence="5">
    <location>
        <begin position="70"/>
        <end position="87"/>
    </location>
</feature>
<evidence type="ECO:0000256" key="1">
    <source>
        <dbReference type="ARBA" id="ARBA00004141"/>
    </source>
</evidence>
<organism evidence="6 7">
    <name type="scientific">Candidatus Coproplasma stercoripullorum</name>
    <dbReference type="NCBI Taxonomy" id="2840751"/>
    <lineage>
        <taxon>Bacteria</taxon>
        <taxon>Bacillati</taxon>
        <taxon>Bacillota</taxon>
        <taxon>Clostridia</taxon>
        <taxon>Eubacteriales</taxon>
        <taxon>Candidatus Coproplasma</taxon>
    </lineage>
</organism>
<keyword evidence="2 5" id="KW-0812">Transmembrane</keyword>
<comment type="caution">
    <text evidence="6">The sequence shown here is derived from an EMBL/GenBank/DDBJ whole genome shotgun (WGS) entry which is preliminary data.</text>
</comment>
<name>A0A9D1DBZ4_9FIRM</name>
<sequence length="281" mass="31354">MLNDVTFGQYYPAKSFVHFMDPRTKLLALIAFIVAIFIAQTFYGMILCTIFLIAAVIAARVPFGSVLRSVKGILFILVLTSVLNLFFHGGEHVLVDWGVASITRESIVFTVFLLLRLFLLVMASAVLTLTTTPVRLTDGIESLLTPLKWIKFPVHELALIMSIALRFIPTLIDETNRIIAAQKARGADFESGNIFKRIKAVVPILIPLLISAFRRAEELGDAMDARCYSGSKNRTKYKKLTFGWRDLIGAVFTAALIAGVVLFNVYGAQIWPEIYEYIIIS</sequence>
<dbReference type="InterPro" id="IPR003339">
    <property type="entry name" value="ABC/ECF_trnsptr_transmembrane"/>
</dbReference>
<evidence type="ECO:0000313" key="7">
    <source>
        <dbReference type="Proteomes" id="UP000824179"/>
    </source>
</evidence>
<reference evidence="6" key="2">
    <citation type="journal article" date="2021" name="PeerJ">
        <title>Extensive microbial diversity within the chicken gut microbiome revealed by metagenomics and culture.</title>
        <authorList>
            <person name="Gilroy R."/>
            <person name="Ravi A."/>
            <person name="Getino M."/>
            <person name="Pursley I."/>
            <person name="Horton D.L."/>
            <person name="Alikhan N.F."/>
            <person name="Baker D."/>
            <person name="Gharbi K."/>
            <person name="Hall N."/>
            <person name="Watson M."/>
            <person name="Adriaenssens E.M."/>
            <person name="Foster-Nyarko E."/>
            <person name="Jarju S."/>
            <person name="Secka A."/>
            <person name="Antonio M."/>
            <person name="Oren A."/>
            <person name="Chaudhuri R.R."/>
            <person name="La Ragione R."/>
            <person name="Hildebrand F."/>
            <person name="Pallen M.J."/>
        </authorList>
    </citation>
    <scope>NUCLEOTIDE SEQUENCE</scope>
    <source>
        <strain evidence="6">ChiW25-3613</strain>
    </source>
</reference>
<protein>
    <submittedName>
        <fullName evidence="6">Energy-coupling factor transporter transmembrane protein EcfT</fullName>
    </submittedName>
</protein>
<dbReference type="PANTHER" id="PTHR33514:SF13">
    <property type="entry name" value="PROTEIN ABCI12, CHLOROPLASTIC"/>
    <property type="match status" value="1"/>
</dbReference>